<keyword evidence="3" id="KW-0929">Antimicrobial</keyword>
<proteinExistence type="predicted"/>
<evidence type="ECO:0000256" key="5">
    <source>
        <dbReference type="ARBA" id="ARBA00022859"/>
    </source>
</evidence>
<evidence type="ECO:0000256" key="1">
    <source>
        <dbReference type="ARBA" id="ARBA00004613"/>
    </source>
</evidence>
<dbReference type="InterPro" id="IPR001542">
    <property type="entry name" value="Defensin_invertebrate/fungal"/>
</dbReference>
<reference evidence="11" key="1">
    <citation type="submission" date="2022-01" db="EMBL/GenBank/DDBJ databases">
        <authorList>
            <person name="King R."/>
        </authorList>
    </citation>
    <scope>NUCLEOTIDE SEQUENCE</scope>
</reference>
<keyword evidence="8" id="KW-1015">Disulfide bond</keyword>
<comment type="subcellular location">
    <subcellularLocation>
        <location evidence="1">Secreted</location>
    </subcellularLocation>
</comment>
<dbReference type="SUPFAM" id="SSF57095">
    <property type="entry name" value="Scorpion toxin-like"/>
    <property type="match status" value="1"/>
</dbReference>
<keyword evidence="4" id="KW-0399">Innate immunity</keyword>
<dbReference type="PANTHER" id="PTHR13645">
    <property type="entry name" value="DEFENSIN"/>
    <property type="match status" value="1"/>
</dbReference>
<dbReference type="Proteomes" id="UP001153636">
    <property type="component" value="Chromosome 3"/>
</dbReference>
<evidence type="ECO:0000256" key="8">
    <source>
        <dbReference type="ARBA" id="ARBA00023157"/>
    </source>
</evidence>
<keyword evidence="12" id="KW-1185">Reference proteome</keyword>
<dbReference type="Gene3D" id="3.30.30.10">
    <property type="entry name" value="Knottin, scorpion toxin-like"/>
    <property type="match status" value="1"/>
</dbReference>
<evidence type="ECO:0000259" key="10">
    <source>
        <dbReference type="PROSITE" id="PS51378"/>
    </source>
</evidence>
<evidence type="ECO:0000256" key="2">
    <source>
        <dbReference type="ARBA" id="ARBA00022525"/>
    </source>
</evidence>
<evidence type="ECO:0000313" key="12">
    <source>
        <dbReference type="Proteomes" id="UP001153636"/>
    </source>
</evidence>
<keyword evidence="2" id="KW-0964">Secreted</keyword>
<dbReference type="CDD" id="cd21806">
    <property type="entry name" value="DEFL_defensin-like"/>
    <property type="match status" value="1"/>
</dbReference>
<organism evidence="11 12">
    <name type="scientific">Psylliodes chrysocephalus</name>
    <dbReference type="NCBI Taxonomy" id="3402493"/>
    <lineage>
        <taxon>Eukaryota</taxon>
        <taxon>Metazoa</taxon>
        <taxon>Ecdysozoa</taxon>
        <taxon>Arthropoda</taxon>
        <taxon>Hexapoda</taxon>
        <taxon>Insecta</taxon>
        <taxon>Pterygota</taxon>
        <taxon>Neoptera</taxon>
        <taxon>Endopterygota</taxon>
        <taxon>Coleoptera</taxon>
        <taxon>Polyphaga</taxon>
        <taxon>Cucujiformia</taxon>
        <taxon>Chrysomeloidea</taxon>
        <taxon>Chrysomelidae</taxon>
        <taxon>Galerucinae</taxon>
        <taxon>Alticini</taxon>
        <taxon>Psylliodes</taxon>
    </lineage>
</organism>
<dbReference type="GO" id="GO:0042742">
    <property type="term" value="P:defense response to bacterium"/>
    <property type="evidence" value="ECO:0007669"/>
    <property type="project" value="UniProtKB-KW"/>
</dbReference>
<protein>
    <recommendedName>
        <fullName evidence="10">Invertebrate defensins family profile domain-containing protein</fullName>
    </recommendedName>
</protein>
<dbReference type="InterPro" id="IPR036574">
    <property type="entry name" value="Scorpion_toxin-like_sf"/>
</dbReference>
<dbReference type="GO" id="GO:0005615">
    <property type="term" value="C:extracellular space"/>
    <property type="evidence" value="ECO:0007669"/>
    <property type="project" value="TreeGrafter"/>
</dbReference>
<keyword evidence="6" id="KW-0211">Defensin</keyword>
<keyword evidence="7" id="KW-0044">Antibiotic</keyword>
<name>A0A9P0D0L2_9CUCU</name>
<keyword evidence="5" id="KW-0391">Immunity</keyword>
<evidence type="ECO:0000256" key="9">
    <source>
        <dbReference type="SAM" id="SignalP"/>
    </source>
</evidence>
<dbReference type="Pfam" id="PF01097">
    <property type="entry name" value="Defensin_2"/>
    <property type="match status" value="1"/>
</dbReference>
<dbReference type="AlphaFoldDB" id="A0A9P0D0L2"/>
<accession>A0A9P0D0L2</accession>
<dbReference type="GO" id="GO:0006959">
    <property type="term" value="P:humoral immune response"/>
    <property type="evidence" value="ECO:0007669"/>
    <property type="project" value="TreeGrafter"/>
</dbReference>
<sequence>MKTILITLFLFTIFVSTISVPVSEILGDISIDVNNQIEHHRVKRLTCDILSVEGKGFKLNDAACAAGCLLKLKRGGWCDERRVCNCR</sequence>
<evidence type="ECO:0000256" key="4">
    <source>
        <dbReference type="ARBA" id="ARBA00022588"/>
    </source>
</evidence>
<dbReference type="GO" id="GO:0045087">
    <property type="term" value="P:innate immune response"/>
    <property type="evidence" value="ECO:0007669"/>
    <property type="project" value="UniProtKB-KW"/>
</dbReference>
<dbReference type="PANTHER" id="PTHR13645:SF0">
    <property type="entry name" value="DEFENSIN"/>
    <property type="match status" value="1"/>
</dbReference>
<dbReference type="PROSITE" id="PS51378">
    <property type="entry name" value="INVERT_DEFENSINS"/>
    <property type="match status" value="1"/>
</dbReference>
<evidence type="ECO:0000313" key="11">
    <source>
        <dbReference type="EMBL" id="CAH1108339.1"/>
    </source>
</evidence>
<evidence type="ECO:0000256" key="3">
    <source>
        <dbReference type="ARBA" id="ARBA00022529"/>
    </source>
</evidence>
<feature type="chain" id="PRO_5040236135" description="Invertebrate defensins family profile domain-containing protein" evidence="9">
    <location>
        <begin position="20"/>
        <end position="87"/>
    </location>
</feature>
<dbReference type="EMBL" id="OV651815">
    <property type="protein sequence ID" value="CAH1108339.1"/>
    <property type="molecule type" value="Genomic_DNA"/>
</dbReference>
<feature type="domain" description="Invertebrate defensins family profile" evidence="10">
    <location>
        <begin position="44"/>
        <end position="87"/>
    </location>
</feature>
<evidence type="ECO:0000256" key="6">
    <source>
        <dbReference type="ARBA" id="ARBA00022940"/>
    </source>
</evidence>
<feature type="signal peptide" evidence="9">
    <location>
        <begin position="1"/>
        <end position="19"/>
    </location>
</feature>
<keyword evidence="9" id="KW-0732">Signal</keyword>
<gene>
    <name evidence="11" type="ORF">PSYICH_LOCUS8622</name>
</gene>
<dbReference type="OrthoDB" id="10038290at2759"/>
<evidence type="ECO:0000256" key="7">
    <source>
        <dbReference type="ARBA" id="ARBA00023022"/>
    </source>
</evidence>